<dbReference type="Gene3D" id="1.10.10.10">
    <property type="entry name" value="Winged helix-like DNA-binding domain superfamily/Winged helix DNA-binding domain"/>
    <property type="match status" value="1"/>
</dbReference>
<organism evidence="1 2">
    <name type="scientific">Sphingomonas molluscorum</name>
    <dbReference type="NCBI Taxonomy" id="418184"/>
    <lineage>
        <taxon>Bacteria</taxon>
        <taxon>Pseudomonadati</taxon>
        <taxon>Pseudomonadota</taxon>
        <taxon>Alphaproteobacteria</taxon>
        <taxon>Sphingomonadales</taxon>
        <taxon>Sphingomonadaceae</taxon>
        <taxon>Sphingomonas</taxon>
    </lineage>
</organism>
<evidence type="ECO:0000313" key="1">
    <source>
        <dbReference type="EMBL" id="MEJ5095518.1"/>
    </source>
</evidence>
<dbReference type="RefSeq" id="WP_132882236.1">
    <property type="nucleotide sequence ID" value="NZ_JBBGZA010000001.1"/>
</dbReference>
<keyword evidence="2" id="KW-1185">Reference proteome</keyword>
<comment type="caution">
    <text evidence="1">The sequence shown here is derived from an EMBL/GenBank/DDBJ whole genome shotgun (WGS) entry which is preliminary data.</text>
</comment>
<dbReference type="InterPro" id="IPR036390">
    <property type="entry name" value="WH_DNA-bd_sf"/>
</dbReference>
<evidence type="ECO:0008006" key="3">
    <source>
        <dbReference type="Google" id="ProtNLM"/>
    </source>
</evidence>
<gene>
    <name evidence="1" type="ORF">WH159_13335</name>
</gene>
<protein>
    <recommendedName>
        <fullName evidence="3">LexA repressor DNA-binding domain-containing protein</fullName>
    </recommendedName>
</protein>
<dbReference type="EMBL" id="JBBGZA010000001">
    <property type="protein sequence ID" value="MEJ5095518.1"/>
    <property type="molecule type" value="Genomic_DNA"/>
</dbReference>
<dbReference type="InterPro" id="IPR036388">
    <property type="entry name" value="WH-like_DNA-bd_sf"/>
</dbReference>
<name>A0ABU8Q7Q9_9SPHN</name>
<dbReference type="Proteomes" id="UP001380365">
    <property type="component" value="Unassembled WGS sequence"/>
</dbReference>
<sequence length="134" mass="14598">MPAQLSRKLQAYAFICDYILEMGFSPAMGEIAAALGVSDTRAKALVKILTVEKRVFRTPGAQRAIIVPGLLEQHVLNKLRAGGAIVNEDWLNLKQPLPLPQGNLPLVAIIEHIPDVADEDPHAAEIDERESRAA</sequence>
<accession>A0ABU8Q7Q9</accession>
<dbReference type="SUPFAM" id="SSF46785">
    <property type="entry name" value="Winged helix' DNA-binding domain"/>
    <property type="match status" value="1"/>
</dbReference>
<proteinExistence type="predicted"/>
<evidence type="ECO:0000313" key="2">
    <source>
        <dbReference type="Proteomes" id="UP001380365"/>
    </source>
</evidence>
<reference evidence="1 2" key="1">
    <citation type="submission" date="2023-12" db="EMBL/GenBank/DDBJ databases">
        <title>Gut-associated functions are favored during microbiome assembly across C. elegans life.</title>
        <authorList>
            <person name="Zimmermann J."/>
        </authorList>
    </citation>
    <scope>NUCLEOTIDE SEQUENCE [LARGE SCALE GENOMIC DNA]</scope>
    <source>
        <strain evidence="1 2">JUb134</strain>
    </source>
</reference>